<reference evidence="8 9" key="1">
    <citation type="journal article" date="2019" name="Sci. Rep.">
        <title>A multi-omics analysis of the grapevine pathogen Lasiodiplodia theobromae reveals that temperature affects the expression of virulence- and pathogenicity-related genes.</title>
        <authorList>
            <person name="Felix C."/>
            <person name="Meneses R."/>
            <person name="Goncalves M.F.M."/>
            <person name="Tilleman L."/>
            <person name="Duarte A.S."/>
            <person name="Jorrin-Novo J.V."/>
            <person name="Van de Peer Y."/>
            <person name="Deforce D."/>
            <person name="Van Nieuwerburgh F."/>
            <person name="Esteves A.C."/>
            <person name="Alves A."/>
        </authorList>
    </citation>
    <scope>NUCLEOTIDE SEQUENCE [LARGE SCALE GENOMIC DNA]</scope>
    <source>
        <strain evidence="8 9">LA-SOL3</strain>
    </source>
</reference>
<dbReference type="GO" id="GO:0005739">
    <property type="term" value="C:mitochondrion"/>
    <property type="evidence" value="ECO:0007669"/>
    <property type="project" value="UniProtKB-SubCell"/>
</dbReference>
<evidence type="ECO:0000256" key="6">
    <source>
        <dbReference type="ARBA" id="ARBA00035183"/>
    </source>
</evidence>
<protein>
    <recommendedName>
        <fullName evidence="6">Large ribosomal subunit protein mL50</fullName>
    </recommendedName>
</protein>
<dbReference type="AlphaFoldDB" id="A0A5N5DF71"/>
<proteinExistence type="inferred from homology"/>
<evidence type="ECO:0000256" key="1">
    <source>
        <dbReference type="ARBA" id="ARBA00004173"/>
    </source>
</evidence>
<keyword evidence="3" id="KW-0689">Ribosomal protein</keyword>
<dbReference type="Proteomes" id="UP000325902">
    <property type="component" value="Unassembled WGS sequence"/>
</dbReference>
<evidence type="ECO:0000256" key="2">
    <source>
        <dbReference type="ARBA" id="ARBA00008860"/>
    </source>
</evidence>
<dbReference type="OrthoDB" id="6220758at2759"/>
<dbReference type="Pfam" id="PF10501">
    <property type="entry name" value="Ribosomal_L50"/>
    <property type="match status" value="1"/>
</dbReference>
<evidence type="ECO:0000256" key="7">
    <source>
        <dbReference type="SAM" id="MobiDB-lite"/>
    </source>
</evidence>
<comment type="subcellular location">
    <subcellularLocation>
        <location evidence="1">Mitochondrion</location>
    </subcellularLocation>
</comment>
<evidence type="ECO:0000256" key="3">
    <source>
        <dbReference type="ARBA" id="ARBA00022980"/>
    </source>
</evidence>
<feature type="compositionally biased region" description="Basic and acidic residues" evidence="7">
    <location>
        <begin position="39"/>
        <end position="50"/>
    </location>
</feature>
<comment type="caution">
    <text evidence="8">The sequence shown here is derived from an EMBL/GenBank/DDBJ whole genome shotgun (WGS) entry which is preliminary data.</text>
</comment>
<comment type="similarity">
    <text evidence="2">Belongs to the mitochondrion-specific ribosomal protein mL50 family.</text>
</comment>
<keyword evidence="4" id="KW-0496">Mitochondrion</keyword>
<evidence type="ECO:0000313" key="8">
    <source>
        <dbReference type="EMBL" id="KAB2576503.1"/>
    </source>
</evidence>
<keyword evidence="5" id="KW-0687">Ribonucleoprotein</keyword>
<name>A0A5N5DF71_9PEZI</name>
<accession>A0A5N5DF71</accession>
<keyword evidence="9" id="KW-1185">Reference proteome</keyword>
<dbReference type="GO" id="GO:0005840">
    <property type="term" value="C:ribosome"/>
    <property type="evidence" value="ECO:0007669"/>
    <property type="project" value="UniProtKB-KW"/>
</dbReference>
<feature type="region of interest" description="Disordered" evidence="7">
    <location>
        <begin position="1"/>
        <end position="120"/>
    </location>
</feature>
<evidence type="ECO:0000313" key="9">
    <source>
        <dbReference type="Proteomes" id="UP000325902"/>
    </source>
</evidence>
<dbReference type="EMBL" id="VCHE01000023">
    <property type="protein sequence ID" value="KAB2576503.1"/>
    <property type="molecule type" value="Genomic_DNA"/>
</dbReference>
<dbReference type="InterPro" id="IPR018305">
    <property type="entry name" value="Ribosomal_m50"/>
</dbReference>
<gene>
    <name evidence="8" type="ORF">DBV05_g4777</name>
</gene>
<sequence>MRRIPRLSRPIDRALKTAAAPRRPLQQCRACAFSTTTPAREEKPFTERLRNKIWGTDYAPGREDPYSVTSPMRPAERPAAAPQQPSKKTKAAAVAAASSSEEAAAAPKRSEQSLEDFDPNYAPAKSWHGLEWVGGKEWQKEQEQLPSFKRFAIPSEKKTDANEIAAALRRALVEVYMARSENKPLKSIYSSSKKDKSVKVELTAAEDGSAIIKQKAADQQTSSIVEAVEEARAWKPISLRDPQIKFAVVKRVMQLTGIRITDPVITSSNTAGVLLSNITAPPPPQKLAEKLENNQTLSKLPNVKISSRRITPIDKEKQVGRWKVIEQKLLDKNLPVVGHEI</sequence>
<evidence type="ECO:0000256" key="5">
    <source>
        <dbReference type="ARBA" id="ARBA00023274"/>
    </source>
</evidence>
<organism evidence="8 9">
    <name type="scientific">Lasiodiplodia theobromae</name>
    <dbReference type="NCBI Taxonomy" id="45133"/>
    <lineage>
        <taxon>Eukaryota</taxon>
        <taxon>Fungi</taxon>
        <taxon>Dikarya</taxon>
        <taxon>Ascomycota</taxon>
        <taxon>Pezizomycotina</taxon>
        <taxon>Dothideomycetes</taxon>
        <taxon>Dothideomycetes incertae sedis</taxon>
        <taxon>Botryosphaeriales</taxon>
        <taxon>Botryosphaeriaceae</taxon>
        <taxon>Lasiodiplodia</taxon>
    </lineage>
</organism>
<evidence type="ECO:0000256" key="4">
    <source>
        <dbReference type="ARBA" id="ARBA00023128"/>
    </source>
</evidence>
<dbReference type="GO" id="GO:1990904">
    <property type="term" value="C:ribonucleoprotein complex"/>
    <property type="evidence" value="ECO:0007669"/>
    <property type="project" value="UniProtKB-KW"/>
</dbReference>
<feature type="compositionally biased region" description="Low complexity" evidence="7">
    <location>
        <begin position="77"/>
        <end position="106"/>
    </location>
</feature>